<reference evidence="2 3" key="1">
    <citation type="submission" date="2013-12" db="EMBL/GenBank/DDBJ databases">
        <authorList>
            <person name="Zelazny A."/>
            <person name="Olivier K."/>
            <person name="Holland S."/>
            <person name="Lenaerts A."/>
            <person name="Ordway D."/>
            <person name="DeGroote M.A."/>
            <person name="Parker T."/>
            <person name="Sizemore C."/>
            <person name="Tallon L.J."/>
            <person name="Sadzewicz L.K."/>
            <person name="Sengamalay N."/>
            <person name="Fraser C.M."/>
            <person name="Hine E."/>
            <person name="Shefchek K.A."/>
            <person name="Das S.P."/>
            <person name="Tettelin H."/>
        </authorList>
    </citation>
    <scope>NUCLEOTIDE SEQUENCE [LARGE SCALE GENOMIC DNA]</scope>
    <source>
        <strain evidence="2 3">1513</strain>
    </source>
</reference>
<feature type="transmembrane region" description="Helical" evidence="1">
    <location>
        <begin position="132"/>
        <end position="153"/>
    </location>
</feature>
<feature type="transmembrane region" description="Helical" evidence="1">
    <location>
        <begin position="38"/>
        <end position="63"/>
    </location>
</feature>
<evidence type="ECO:0000256" key="1">
    <source>
        <dbReference type="SAM" id="Phobius"/>
    </source>
</evidence>
<dbReference type="AlphaFoldDB" id="X8DG79"/>
<dbReference type="Proteomes" id="UP000023351">
    <property type="component" value="Unassembled WGS sequence"/>
</dbReference>
<protein>
    <submittedName>
        <fullName evidence="2">Cytochrome C biogenesis transmembrane region family protein</fullName>
    </submittedName>
</protein>
<dbReference type="PATRIC" id="fig|1299321.3.peg.4947"/>
<evidence type="ECO:0000313" key="2">
    <source>
        <dbReference type="EMBL" id="EUA67086.1"/>
    </source>
</evidence>
<keyword evidence="1" id="KW-1133">Transmembrane helix</keyword>
<comment type="caution">
    <text evidence="2">The sequence shown here is derived from an EMBL/GenBank/DDBJ whole genome shotgun (WGS) entry which is preliminary data.</text>
</comment>
<accession>X8DG79</accession>
<name>X8DG79_9MYCO</name>
<organism evidence="2 3">
    <name type="scientific">Mycobacteroides abscessus subsp. bolletii 1513</name>
    <dbReference type="NCBI Taxonomy" id="1299321"/>
    <lineage>
        <taxon>Bacteria</taxon>
        <taxon>Bacillati</taxon>
        <taxon>Actinomycetota</taxon>
        <taxon>Actinomycetes</taxon>
        <taxon>Mycobacteriales</taxon>
        <taxon>Mycobacteriaceae</taxon>
        <taxon>Mycobacteroides</taxon>
        <taxon>Mycobacteroides abscessus</taxon>
    </lineage>
</organism>
<feature type="transmembrane region" description="Helical" evidence="1">
    <location>
        <begin position="75"/>
        <end position="96"/>
    </location>
</feature>
<evidence type="ECO:0000313" key="3">
    <source>
        <dbReference type="Proteomes" id="UP000023351"/>
    </source>
</evidence>
<dbReference type="EMBL" id="JAOJ01000003">
    <property type="protein sequence ID" value="EUA67086.1"/>
    <property type="molecule type" value="Genomic_DNA"/>
</dbReference>
<gene>
    <name evidence="2" type="ORF">I540_5123</name>
</gene>
<proteinExistence type="predicted"/>
<keyword evidence="1 2" id="KW-0812">Transmembrane</keyword>
<sequence>MFGYGLTYAVASLSCTVGPFLAVISTTFKQGSIVSGVLAFIAYGVGMTVTVGVAALAVALLGNSVQATMRKVLPYVGRIAGVIVLLTGLYVAYYGYYEIRLNFGDGSADDPVINAAGAVQTWLVGVVDATGVWPPIGGIALIVAVAAVSSYAVRKGR</sequence>
<keyword evidence="1" id="KW-0472">Membrane</keyword>